<name>A0A176VGA8_MARPO</name>
<comment type="caution">
    <text evidence="8">The sequence shown here is derived from an EMBL/GenBank/DDBJ whole genome shotgun (WGS) entry which is preliminary data.</text>
</comment>
<accession>A0A176VGA8</accession>
<comment type="subcellular location">
    <subcellularLocation>
        <location evidence="2">Endoplasmic reticulum</location>
    </subcellularLocation>
    <subcellularLocation>
        <location evidence="3">Membrane</location>
    </subcellularLocation>
    <subcellularLocation>
        <location evidence="1">Mitochondrion</location>
    </subcellularLocation>
</comment>
<dbReference type="GO" id="GO:0005783">
    <property type="term" value="C:endoplasmic reticulum"/>
    <property type="evidence" value="ECO:0007669"/>
    <property type="project" value="UniProtKB-SubCell"/>
</dbReference>
<keyword evidence="5" id="KW-0496">Mitochondrion</keyword>
<keyword evidence="9" id="KW-1185">Reference proteome</keyword>
<evidence type="ECO:0008006" key="10">
    <source>
        <dbReference type="Google" id="ProtNLM"/>
    </source>
</evidence>
<keyword evidence="6" id="KW-0472">Membrane</keyword>
<dbReference type="Proteomes" id="UP000077202">
    <property type="component" value="Unassembled WGS sequence"/>
</dbReference>
<keyword evidence="4" id="KW-0256">Endoplasmic reticulum</keyword>
<dbReference type="GO" id="GO:0016020">
    <property type="term" value="C:membrane"/>
    <property type="evidence" value="ECO:0007669"/>
    <property type="project" value="UniProtKB-SubCell"/>
</dbReference>
<dbReference type="PANTHER" id="PTHR48182">
    <property type="entry name" value="PROTEIN SERAC1"/>
    <property type="match status" value="1"/>
</dbReference>
<organism evidence="8 9">
    <name type="scientific">Marchantia polymorpha subsp. ruderalis</name>
    <dbReference type="NCBI Taxonomy" id="1480154"/>
    <lineage>
        <taxon>Eukaryota</taxon>
        <taxon>Viridiplantae</taxon>
        <taxon>Streptophyta</taxon>
        <taxon>Embryophyta</taxon>
        <taxon>Marchantiophyta</taxon>
        <taxon>Marchantiopsida</taxon>
        <taxon>Marchantiidae</taxon>
        <taxon>Marchantiales</taxon>
        <taxon>Marchantiaceae</taxon>
        <taxon>Marchantia</taxon>
    </lineage>
</organism>
<evidence type="ECO:0000256" key="6">
    <source>
        <dbReference type="ARBA" id="ARBA00023136"/>
    </source>
</evidence>
<feature type="region of interest" description="Disordered" evidence="7">
    <location>
        <begin position="35"/>
        <end position="59"/>
    </location>
</feature>
<evidence type="ECO:0000256" key="5">
    <source>
        <dbReference type="ARBA" id="ARBA00023128"/>
    </source>
</evidence>
<dbReference type="InterPro" id="IPR029058">
    <property type="entry name" value="AB_hydrolase_fold"/>
</dbReference>
<evidence type="ECO:0000256" key="4">
    <source>
        <dbReference type="ARBA" id="ARBA00022824"/>
    </source>
</evidence>
<evidence type="ECO:0000256" key="1">
    <source>
        <dbReference type="ARBA" id="ARBA00004173"/>
    </source>
</evidence>
<dbReference type="InterPro" id="IPR052374">
    <property type="entry name" value="SERAC1"/>
</dbReference>
<gene>
    <name evidence="8" type="ORF">AXG93_1520s1230</name>
</gene>
<proteinExistence type="predicted"/>
<dbReference type="SUPFAM" id="SSF53474">
    <property type="entry name" value="alpha/beta-Hydrolases"/>
    <property type="match status" value="1"/>
</dbReference>
<dbReference type="EMBL" id="LVLJ01003740">
    <property type="protein sequence ID" value="OAE19949.1"/>
    <property type="molecule type" value="Genomic_DNA"/>
</dbReference>
<sequence>MPSIRHVAGIGPHAGKVCRAPELGTLSLRPARAVATTTTHKRHAPGRGPGARPGQRGRARGLHYSMGLSSSKADHSAGVIPESSGQEVPSPAPSFTKINESVFELHAEEKPNVEIVFFHGLQFTVEDLKDAYWRSFTYKSGVGCWPMALLPDSLAQLGYKARVLTVCYDMSATKHHRKGRIDIYNLADQLVEALITNARSTAYIGQKGVPVILVGHSLGGILIKQLIAHVDVEAREKLKQPRHRMLQSFLGNLKGVFYMSTPHHGTQLARWDKLFPEKSVKRAPVLGLLEVLSKDASRLNKVMALLIKKHDIRIAQVIETEKTDLVYFNDIVVKESTVGMYAEASTPVPDNHITICRPESAQSATFQLLLSFIQNIMADQNALTKKLEMFKSSFKIPQ</sequence>
<reference evidence="8" key="1">
    <citation type="submission" date="2016-03" db="EMBL/GenBank/DDBJ databases">
        <title>Mechanisms controlling the formation of the plant cell surface in tip-growing cells are functionally conserved among land plants.</title>
        <authorList>
            <person name="Honkanen S."/>
            <person name="Jones V.A."/>
            <person name="Morieri G."/>
            <person name="Champion C."/>
            <person name="Hetherington A.J."/>
            <person name="Kelly S."/>
            <person name="Saint-Marcoux D."/>
            <person name="Proust H."/>
            <person name="Prescott H."/>
            <person name="Dolan L."/>
        </authorList>
    </citation>
    <scope>NUCLEOTIDE SEQUENCE [LARGE SCALE GENOMIC DNA]</scope>
    <source>
        <tissue evidence="8">Whole gametophyte</tissue>
    </source>
</reference>
<evidence type="ECO:0000256" key="2">
    <source>
        <dbReference type="ARBA" id="ARBA00004240"/>
    </source>
</evidence>
<dbReference type="GO" id="GO:0005739">
    <property type="term" value="C:mitochondrion"/>
    <property type="evidence" value="ECO:0007669"/>
    <property type="project" value="UniProtKB-SubCell"/>
</dbReference>
<evidence type="ECO:0000256" key="7">
    <source>
        <dbReference type="SAM" id="MobiDB-lite"/>
    </source>
</evidence>
<dbReference type="PANTHER" id="PTHR48182:SF2">
    <property type="entry name" value="PROTEIN SERAC1"/>
    <property type="match status" value="1"/>
</dbReference>
<protein>
    <recommendedName>
        <fullName evidence="10">DUF676 domain-containing protein</fullName>
    </recommendedName>
</protein>
<evidence type="ECO:0000313" key="9">
    <source>
        <dbReference type="Proteomes" id="UP000077202"/>
    </source>
</evidence>
<dbReference type="AlphaFoldDB" id="A0A176VGA8"/>
<evidence type="ECO:0000313" key="8">
    <source>
        <dbReference type="EMBL" id="OAE19949.1"/>
    </source>
</evidence>
<dbReference type="Gene3D" id="3.40.50.1820">
    <property type="entry name" value="alpha/beta hydrolase"/>
    <property type="match status" value="1"/>
</dbReference>
<evidence type="ECO:0000256" key="3">
    <source>
        <dbReference type="ARBA" id="ARBA00004370"/>
    </source>
</evidence>